<proteinExistence type="predicted"/>
<protein>
    <submittedName>
        <fullName evidence="2">Uncharacterized protein</fullName>
    </submittedName>
</protein>
<feature type="compositionally biased region" description="Low complexity" evidence="1">
    <location>
        <begin position="203"/>
        <end position="228"/>
    </location>
</feature>
<accession>W4G063</accession>
<dbReference type="RefSeq" id="XP_009837287.1">
    <property type="nucleotide sequence ID" value="XM_009838985.1"/>
</dbReference>
<gene>
    <name evidence="2" type="ORF">H257_11907</name>
</gene>
<feature type="region of interest" description="Disordered" evidence="1">
    <location>
        <begin position="539"/>
        <end position="583"/>
    </location>
</feature>
<name>W4G063_APHAT</name>
<dbReference type="AlphaFoldDB" id="W4G063"/>
<sequence length="583" mass="64154">MEQRSLQDLGRGQLRPIAHSPAIDAAVASLGDSIDRRRMRPVACLRRSEADPAVIGGVGLAPVDVELLVALARVVRQLVSWGFCSGILEFDGMADDQRKKSKEVVDLTGDYSDSDEYFFAGAQRLRTGSEDPLLDLFMKKEEQRIHAEHQTAADLVQTALRTVGPMAVRELLRKEIVGLEERHRKEDMRPQREMEQAVEESMAESIAEAEAQAAQAAEDQAGEAGAGATPAVVQVQEPPVGQAAPGVQAASNIKIKDEGVGQMEVENGPLGMREVRLEDVRTLKLHEQDDSALGVCVDYINGRTRRLRVLQQLDSRLQDWGWTPALREPGERYLTLFCRSGLFETQVTRLVCALEHMTILEIPLAEFVDWKDKMRERISDWSYDALRVRGGKRRLGQLPHNVGLLANGMTNFALVRAASGRVPAEIVSRLAVRVRMRRALELARLGSSTGGLRANNVRQALPGFVMGSRPAPSGSPAKRTAAESTQESKRRARLERRSPWYVDPRGARMAAGPPDAGYYGAPQASSMVVGTPSVPVAAPVKREWKQESASSAEDGQVAEESEEDFGDEPPRSTSDRLPSLHRW</sequence>
<dbReference type="EMBL" id="KI913150">
    <property type="protein sequence ID" value="ETV73082.1"/>
    <property type="molecule type" value="Genomic_DNA"/>
</dbReference>
<evidence type="ECO:0000256" key="1">
    <source>
        <dbReference type="SAM" id="MobiDB-lite"/>
    </source>
</evidence>
<dbReference type="GeneID" id="20813903"/>
<evidence type="ECO:0000313" key="2">
    <source>
        <dbReference type="EMBL" id="ETV73082.1"/>
    </source>
</evidence>
<feature type="region of interest" description="Disordered" evidence="1">
    <location>
        <begin position="463"/>
        <end position="508"/>
    </location>
</feature>
<feature type="region of interest" description="Disordered" evidence="1">
    <location>
        <begin position="183"/>
        <end position="228"/>
    </location>
</feature>
<feature type="compositionally biased region" description="Acidic residues" evidence="1">
    <location>
        <begin position="556"/>
        <end position="567"/>
    </location>
</feature>
<organism evidence="2">
    <name type="scientific">Aphanomyces astaci</name>
    <name type="common">Crayfish plague agent</name>
    <dbReference type="NCBI Taxonomy" id="112090"/>
    <lineage>
        <taxon>Eukaryota</taxon>
        <taxon>Sar</taxon>
        <taxon>Stramenopiles</taxon>
        <taxon>Oomycota</taxon>
        <taxon>Saprolegniomycetes</taxon>
        <taxon>Saprolegniales</taxon>
        <taxon>Verrucalvaceae</taxon>
        <taxon>Aphanomyces</taxon>
    </lineage>
</organism>
<dbReference type="VEuPathDB" id="FungiDB:H257_11907"/>
<feature type="compositionally biased region" description="Basic and acidic residues" evidence="1">
    <location>
        <begin position="183"/>
        <end position="195"/>
    </location>
</feature>
<reference evidence="2" key="1">
    <citation type="submission" date="2013-12" db="EMBL/GenBank/DDBJ databases">
        <title>The Genome Sequence of Aphanomyces astaci APO3.</title>
        <authorList>
            <consortium name="The Broad Institute Genomics Platform"/>
            <person name="Russ C."/>
            <person name="Tyler B."/>
            <person name="van West P."/>
            <person name="Dieguez-Uribeondo J."/>
            <person name="Young S.K."/>
            <person name="Zeng Q."/>
            <person name="Gargeya S."/>
            <person name="Fitzgerald M."/>
            <person name="Abouelleil A."/>
            <person name="Alvarado L."/>
            <person name="Chapman S.B."/>
            <person name="Gainer-Dewar J."/>
            <person name="Goldberg J."/>
            <person name="Griggs A."/>
            <person name="Gujja S."/>
            <person name="Hansen M."/>
            <person name="Howarth C."/>
            <person name="Imamovic A."/>
            <person name="Ireland A."/>
            <person name="Larimer J."/>
            <person name="McCowan C."/>
            <person name="Murphy C."/>
            <person name="Pearson M."/>
            <person name="Poon T.W."/>
            <person name="Priest M."/>
            <person name="Roberts A."/>
            <person name="Saif S."/>
            <person name="Shea T."/>
            <person name="Sykes S."/>
            <person name="Wortman J."/>
            <person name="Nusbaum C."/>
            <person name="Birren B."/>
        </authorList>
    </citation>
    <scope>NUCLEOTIDE SEQUENCE [LARGE SCALE GENOMIC DNA]</scope>
    <source>
        <strain evidence="2">APO3</strain>
    </source>
</reference>